<dbReference type="InterPro" id="IPR036770">
    <property type="entry name" value="Ankyrin_rpt-contain_sf"/>
</dbReference>
<dbReference type="AlphaFoldDB" id="A0A7X8RFG7"/>
<accession>A0A7X8RFG7</accession>
<evidence type="ECO:0000313" key="2">
    <source>
        <dbReference type="Proteomes" id="UP000568696"/>
    </source>
</evidence>
<organism evidence="1 2">
    <name type="scientific">Corynebacterium pollutisoli</name>
    <dbReference type="NCBI Taxonomy" id="1610489"/>
    <lineage>
        <taxon>Bacteria</taxon>
        <taxon>Bacillati</taxon>
        <taxon>Actinomycetota</taxon>
        <taxon>Actinomycetes</taxon>
        <taxon>Mycobacteriales</taxon>
        <taxon>Corynebacteriaceae</taxon>
        <taxon>Corynebacterium</taxon>
    </lineage>
</organism>
<evidence type="ECO:0000313" key="1">
    <source>
        <dbReference type="EMBL" id="NLP38729.1"/>
    </source>
</evidence>
<name>A0A7X8RFG7_9CORY</name>
<dbReference type="EMBL" id="JAAYSN010000080">
    <property type="protein sequence ID" value="NLP38729.1"/>
    <property type="molecule type" value="Genomic_DNA"/>
</dbReference>
<gene>
    <name evidence="1" type="ORF">GX356_03265</name>
</gene>
<dbReference type="Proteomes" id="UP000568696">
    <property type="component" value="Unassembled WGS sequence"/>
</dbReference>
<reference evidence="1 2" key="1">
    <citation type="journal article" date="2020" name="Biotechnol. Biofuels">
        <title>New insights from the biogas microbiome by comprehensive genome-resolved metagenomics of nearly 1600 species originating from multiple anaerobic digesters.</title>
        <authorList>
            <person name="Campanaro S."/>
            <person name="Treu L."/>
            <person name="Rodriguez-R L.M."/>
            <person name="Kovalovszki A."/>
            <person name="Ziels R.M."/>
            <person name="Maus I."/>
            <person name="Zhu X."/>
            <person name="Kougias P.G."/>
            <person name="Basile A."/>
            <person name="Luo G."/>
            <person name="Schluter A."/>
            <person name="Konstantinidis K.T."/>
            <person name="Angelidaki I."/>
        </authorList>
    </citation>
    <scope>NUCLEOTIDE SEQUENCE [LARGE SCALE GENOMIC DNA]</scope>
    <source>
        <strain evidence="1">AS23ysBPME_344</strain>
    </source>
</reference>
<proteinExistence type="predicted"/>
<dbReference type="Gene3D" id="1.25.40.20">
    <property type="entry name" value="Ankyrin repeat-containing domain"/>
    <property type="match status" value="1"/>
</dbReference>
<comment type="caution">
    <text evidence="1">The sequence shown here is derived from an EMBL/GenBank/DDBJ whole genome shotgun (WGS) entry which is preliminary data.</text>
</comment>
<sequence>MERLLDGGADPNILERRGDRPVMLLLSGRTPDTELAPLLDAVLRHDTFDPHARSTNGLTVWRWLHLGSRRLTRARSIDAIRAYCERTGRPVPRLGDTPRESFHL</sequence>
<evidence type="ECO:0008006" key="3">
    <source>
        <dbReference type="Google" id="ProtNLM"/>
    </source>
</evidence>
<protein>
    <recommendedName>
        <fullName evidence="3">Ankyrin repeat-containing protein</fullName>
    </recommendedName>
</protein>